<proteinExistence type="predicted"/>
<sequence length="88" mass="9158">MRSSPNTLYVVNFLKRTVSAKPSDSLALVANDGAVGDPASIGVSVLLANWTDSSNTSYASAAGEQLDYLLNVAPRTGSLPPVCFICPN</sequence>
<dbReference type="EMBL" id="JAOTPV010000021">
    <property type="protein sequence ID" value="KAJ4472167.1"/>
    <property type="molecule type" value="Genomic_DNA"/>
</dbReference>
<dbReference type="OrthoDB" id="4138492at2759"/>
<evidence type="ECO:0000313" key="1">
    <source>
        <dbReference type="EMBL" id="KAJ4472167.1"/>
    </source>
</evidence>
<comment type="caution">
    <text evidence="1">The sequence shown here is derived from an EMBL/GenBank/DDBJ whole genome shotgun (WGS) entry which is preliminary data.</text>
</comment>
<name>A0A9W9A1U5_9AGAR</name>
<dbReference type="Proteomes" id="UP001150266">
    <property type="component" value="Unassembled WGS sequence"/>
</dbReference>
<evidence type="ECO:0000313" key="2">
    <source>
        <dbReference type="Proteomes" id="UP001150266"/>
    </source>
</evidence>
<protein>
    <submittedName>
        <fullName evidence="1">Uncharacterized protein</fullName>
    </submittedName>
</protein>
<gene>
    <name evidence="1" type="ORF">J3R30DRAFT_1050291</name>
</gene>
<organism evidence="1 2">
    <name type="scientific">Lentinula aciculospora</name>
    <dbReference type="NCBI Taxonomy" id="153920"/>
    <lineage>
        <taxon>Eukaryota</taxon>
        <taxon>Fungi</taxon>
        <taxon>Dikarya</taxon>
        <taxon>Basidiomycota</taxon>
        <taxon>Agaricomycotina</taxon>
        <taxon>Agaricomycetes</taxon>
        <taxon>Agaricomycetidae</taxon>
        <taxon>Agaricales</taxon>
        <taxon>Marasmiineae</taxon>
        <taxon>Omphalotaceae</taxon>
        <taxon>Lentinula</taxon>
    </lineage>
</organism>
<keyword evidence="2" id="KW-1185">Reference proteome</keyword>
<dbReference type="AlphaFoldDB" id="A0A9W9A1U5"/>
<accession>A0A9W9A1U5</accession>
<reference evidence="1" key="1">
    <citation type="submission" date="2022-08" db="EMBL/GenBank/DDBJ databases">
        <title>A Global Phylogenomic Analysis of the Shiitake Genus Lentinula.</title>
        <authorList>
            <consortium name="DOE Joint Genome Institute"/>
            <person name="Sierra-Patev S."/>
            <person name="Min B."/>
            <person name="Naranjo-Ortiz M."/>
            <person name="Looney B."/>
            <person name="Konkel Z."/>
            <person name="Slot J.C."/>
            <person name="Sakamoto Y."/>
            <person name="Steenwyk J.L."/>
            <person name="Rokas A."/>
            <person name="Carro J."/>
            <person name="Camarero S."/>
            <person name="Ferreira P."/>
            <person name="Molpeceres G."/>
            <person name="Ruiz-Duenas F.J."/>
            <person name="Serrano A."/>
            <person name="Henrissat B."/>
            <person name="Drula E."/>
            <person name="Hughes K.W."/>
            <person name="Mata J.L."/>
            <person name="Ishikawa N.K."/>
            <person name="Vargas-Isla R."/>
            <person name="Ushijima S."/>
            <person name="Smith C.A."/>
            <person name="Ahrendt S."/>
            <person name="Andreopoulos W."/>
            <person name="He G."/>
            <person name="Labutti K."/>
            <person name="Lipzen A."/>
            <person name="Ng V."/>
            <person name="Riley R."/>
            <person name="Sandor L."/>
            <person name="Barry K."/>
            <person name="Martinez A.T."/>
            <person name="Xiao Y."/>
            <person name="Gibbons J.G."/>
            <person name="Terashima K."/>
            <person name="Grigoriev I.V."/>
            <person name="Hibbett D.S."/>
        </authorList>
    </citation>
    <scope>NUCLEOTIDE SEQUENCE</scope>
    <source>
        <strain evidence="1">JLM2183</strain>
    </source>
</reference>